<organism evidence="4">
    <name type="scientific">freshwater metagenome</name>
    <dbReference type="NCBI Taxonomy" id="449393"/>
    <lineage>
        <taxon>unclassified sequences</taxon>
        <taxon>metagenomes</taxon>
        <taxon>ecological metagenomes</taxon>
    </lineage>
</organism>
<dbReference type="InterPro" id="IPR017853">
    <property type="entry name" value="GH"/>
</dbReference>
<dbReference type="GO" id="GO:0005829">
    <property type="term" value="C:cytosol"/>
    <property type="evidence" value="ECO:0007669"/>
    <property type="project" value="TreeGrafter"/>
</dbReference>
<evidence type="ECO:0000313" key="4">
    <source>
        <dbReference type="EMBL" id="CAB4568396.1"/>
    </source>
</evidence>
<reference evidence="4" key="1">
    <citation type="submission" date="2020-05" db="EMBL/GenBank/DDBJ databases">
        <authorList>
            <person name="Chiriac C."/>
            <person name="Salcher M."/>
            <person name="Ghai R."/>
            <person name="Kavagutti S V."/>
        </authorList>
    </citation>
    <scope>NUCLEOTIDE SEQUENCE</scope>
</reference>
<evidence type="ECO:0000256" key="3">
    <source>
        <dbReference type="ARBA" id="ARBA00023295"/>
    </source>
</evidence>
<evidence type="ECO:0000256" key="1">
    <source>
        <dbReference type="ARBA" id="ARBA00010838"/>
    </source>
</evidence>
<sequence length="459" mass="51470">MFHHQQRARELAQLTPPDFIFGTATSSWQIEGSSKTRASSIWDDFSLAGGIKDGSSADPACDHINRFETDLDLLSWLNVDAYRFSVSWPRVMPSGDLVSTAGLDFYDRLIDGLLARNIKPALTIYHWDLPSELEAKGGWTWSGISDQFARYSEVLATKFADRVEMWATLNEPWVSAFLGYATNIHAPGRNNPADGFVASYNLMLAHGKSLEALRSNNVRNAGTVLNLTTIISDDDLAVARSHIDLLQNRFWLDLLAGRGLSDELIENTKSILDWNFVRHDELKLISKPIDWLGINYYTPTRLSRVSGSVAVGQDLALYPGTPKQVAFNPLPPTTQMGWEIHAPSLLTTLQQTAARLPGVPLYITENGGAFPDELIDGHITDYDRVDYFYDHICAALNAIEQGIDLRGYFAWSLLDNVEWAEGISKRFGIVYVDFETQQRIPKLSAQFLREINLIRKSNL</sequence>
<comment type="similarity">
    <text evidence="1">Belongs to the glycosyl hydrolase 1 family.</text>
</comment>
<dbReference type="PRINTS" id="PR00131">
    <property type="entry name" value="GLHYDRLASE1"/>
</dbReference>
<dbReference type="PANTHER" id="PTHR10353:SF36">
    <property type="entry name" value="LP05116P"/>
    <property type="match status" value="1"/>
</dbReference>
<accession>A0A6J6DXZ9</accession>
<dbReference type="PANTHER" id="PTHR10353">
    <property type="entry name" value="GLYCOSYL HYDROLASE"/>
    <property type="match status" value="1"/>
</dbReference>
<proteinExistence type="inferred from homology"/>
<protein>
    <submittedName>
        <fullName evidence="4">Unannotated protein</fullName>
    </submittedName>
</protein>
<dbReference type="EMBL" id="CAEZTT010000006">
    <property type="protein sequence ID" value="CAB4568396.1"/>
    <property type="molecule type" value="Genomic_DNA"/>
</dbReference>
<dbReference type="AlphaFoldDB" id="A0A6J6DXZ9"/>
<evidence type="ECO:0000256" key="2">
    <source>
        <dbReference type="ARBA" id="ARBA00022801"/>
    </source>
</evidence>
<dbReference type="GO" id="GO:0008422">
    <property type="term" value="F:beta-glucosidase activity"/>
    <property type="evidence" value="ECO:0007669"/>
    <property type="project" value="TreeGrafter"/>
</dbReference>
<dbReference type="Gene3D" id="3.20.20.80">
    <property type="entry name" value="Glycosidases"/>
    <property type="match status" value="1"/>
</dbReference>
<dbReference type="SUPFAM" id="SSF51445">
    <property type="entry name" value="(Trans)glycosidases"/>
    <property type="match status" value="1"/>
</dbReference>
<keyword evidence="2" id="KW-0378">Hydrolase</keyword>
<keyword evidence="3" id="KW-0326">Glycosidase</keyword>
<gene>
    <name evidence="4" type="ORF">UFOPK1726_00131</name>
</gene>
<dbReference type="GO" id="GO:0016052">
    <property type="term" value="P:carbohydrate catabolic process"/>
    <property type="evidence" value="ECO:0007669"/>
    <property type="project" value="TreeGrafter"/>
</dbReference>
<dbReference type="InterPro" id="IPR001360">
    <property type="entry name" value="Glyco_hydro_1"/>
</dbReference>
<name>A0A6J6DXZ9_9ZZZZ</name>
<dbReference type="Pfam" id="PF00232">
    <property type="entry name" value="Glyco_hydro_1"/>
    <property type="match status" value="1"/>
</dbReference>